<proteinExistence type="predicted"/>
<reference evidence="2 3" key="1">
    <citation type="submission" date="2018-06" db="EMBL/GenBank/DDBJ databases">
        <title>Whole genome sequencing of a novel hydrocarbon degrading bacterial strain, PW21 isolated from oil contaminated produced water sample.</title>
        <authorList>
            <person name="Nagkirti P."/>
            <person name="Shaikh A."/>
            <person name="Gowdaman V."/>
            <person name="Engineer A.E."/>
            <person name="Dagar S."/>
            <person name="Dhakephalkar P.K."/>
        </authorList>
    </citation>
    <scope>NUCLEOTIDE SEQUENCE [LARGE SCALE GENOMIC DNA]</scope>
    <source>
        <strain evidence="2 3">PW21</strain>
    </source>
</reference>
<keyword evidence="1" id="KW-1133">Transmembrane helix</keyword>
<dbReference type="EMBL" id="QKWH01000010">
    <property type="protein sequence ID" value="PZR52356.1"/>
    <property type="molecule type" value="Genomic_DNA"/>
</dbReference>
<feature type="transmembrane region" description="Helical" evidence="1">
    <location>
        <begin position="181"/>
        <end position="199"/>
    </location>
</feature>
<comment type="caution">
    <text evidence="2">The sequence shown here is derived from an EMBL/GenBank/DDBJ whole genome shotgun (WGS) entry which is preliminary data.</text>
</comment>
<keyword evidence="1" id="KW-0812">Transmembrane</keyword>
<gene>
    <name evidence="2" type="ORF">DNL40_11810</name>
</gene>
<feature type="transmembrane region" description="Helical" evidence="1">
    <location>
        <begin position="21"/>
        <end position="47"/>
    </location>
</feature>
<name>A0A2W5WVP7_9MICO</name>
<sequence length="251" mass="25539">MTDTAARQIDRRATRAALDHLFGAQLLFGGAFWLVFALVMVTVPVLVSRSGGQMDTGVLHATGYAARWFAFALGTAGVAAVLTIHLAAGGTRRALHRAAVLSALLVVVLYGALFAVAQLGERALWGGLGWTWVRPGGIPGDGGTGIVLGAVGEGLACATYALVGSAVAVAYHRLRALRGTLALLPSLVVLALADMVTGTGTGGETLGNLVATGADTAPALVTGLAGGTAVAVLAAAWLHLFLRRAQLRPRT</sequence>
<feature type="transmembrane region" description="Helical" evidence="1">
    <location>
        <begin position="146"/>
        <end position="169"/>
    </location>
</feature>
<dbReference type="Proteomes" id="UP000248783">
    <property type="component" value="Unassembled WGS sequence"/>
</dbReference>
<evidence type="ECO:0000256" key="1">
    <source>
        <dbReference type="SAM" id="Phobius"/>
    </source>
</evidence>
<keyword evidence="3" id="KW-1185">Reference proteome</keyword>
<organism evidence="2 3">
    <name type="scientific">Xylanimonas oleitrophica</name>
    <dbReference type="NCBI Taxonomy" id="2607479"/>
    <lineage>
        <taxon>Bacteria</taxon>
        <taxon>Bacillati</taxon>
        <taxon>Actinomycetota</taxon>
        <taxon>Actinomycetes</taxon>
        <taxon>Micrococcales</taxon>
        <taxon>Promicromonosporaceae</taxon>
        <taxon>Xylanimonas</taxon>
    </lineage>
</organism>
<dbReference type="AlphaFoldDB" id="A0A2W5WVP7"/>
<feature type="transmembrane region" description="Helical" evidence="1">
    <location>
        <begin position="67"/>
        <end position="88"/>
    </location>
</feature>
<accession>A0A2W5WVP7</accession>
<keyword evidence="1" id="KW-0472">Membrane</keyword>
<feature type="transmembrane region" description="Helical" evidence="1">
    <location>
        <begin position="219"/>
        <end position="242"/>
    </location>
</feature>
<evidence type="ECO:0000313" key="2">
    <source>
        <dbReference type="EMBL" id="PZR52356.1"/>
    </source>
</evidence>
<dbReference type="RefSeq" id="WP_111251470.1">
    <property type="nucleotide sequence ID" value="NZ_QKWH01000010.1"/>
</dbReference>
<evidence type="ECO:0000313" key="3">
    <source>
        <dbReference type="Proteomes" id="UP000248783"/>
    </source>
</evidence>
<protein>
    <submittedName>
        <fullName evidence="2">Uncharacterized protein</fullName>
    </submittedName>
</protein>
<feature type="transmembrane region" description="Helical" evidence="1">
    <location>
        <begin position="100"/>
        <end position="120"/>
    </location>
</feature>